<organism evidence="2 3">
    <name type="scientific">Ornithobacterium rhinotracheale (strain ATCC 51463 / DSM 15997 / CCUG 23171 / CIP 104009 / LMG 9086)</name>
    <dbReference type="NCBI Taxonomy" id="867902"/>
    <lineage>
        <taxon>Bacteria</taxon>
        <taxon>Pseudomonadati</taxon>
        <taxon>Bacteroidota</taxon>
        <taxon>Flavobacteriia</taxon>
        <taxon>Flavobacteriales</taxon>
        <taxon>Weeksellaceae</taxon>
        <taxon>Ornithobacterium</taxon>
    </lineage>
</organism>
<gene>
    <name evidence="2" type="ordered locus">Ornrh_1853</name>
</gene>
<feature type="domain" description="DUF4476" evidence="1">
    <location>
        <begin position="90"/>
        <end position="177"/>
    </location>
</feature>
<reference evidence="2 3" key="1">
    <citation type="submission" date="2012-06" db="EMBL/GenBank/DDBJ databases">
        <title>The complete genome of Ornithobacterium rhinotracheale DSM 15997.</title>
        <authorList>
            <consortium name="US DOE Joint Genome Institute (JGI-PGF)"/>
            <person name="Lucas S."/>
            <person name="Copeland A."/>
            <person name="Lapidus A."/>
            <person name="Goodwin L."/>
            <person name="Pitluck S."/>
            <person name="Peters L."/>
            <person name="Mikhailova N."/>
            <person name="Teshima H."/>
            <person name="Kyrpides N."/>
            <person name="Mavromatis K."/>
            <person name="Pagani I."/>
            <person name="Ivanova N."/>
            <person name="Ovchinnikova G."/>
            <person name="Zeytun A."/>
            <person name="Detter J.C."/>
            <person name="Han C."/>
            <person name="Land M."/>
            <person name="Hauser L."/>
            <person name="Markowitz V."/>
            <person name="Cheng J.-F."/>
            <person name="Hugenholtz P."/>
            <person name="Woyke T."/>
            <person name="Wu D."/>
            <person name="Lang E."/>
            <person name="Kopitz M."/>
            <person name="Brambilla E."/>
            <person name="Klenk H.-P."/>
            <person name="Eisen J.A."/>
        </authorList>
    </citation>
    <scope>NUCLEOTIDE SEQUENCE [LARGE SCALE GENOMIC DNA]</scope>
    <source>
        <strain evidence="3">ATCC 51463 / DSM 15997 / CCUG 23171 / LMG 9086</strain>
    </source>
</reference>
<dbReference type="Pfam" id="PF14771">
    <property type="entry name" value="DUF4476"/>
    <property type="match status" value="1"/>
</dbReference>
<evidence type="ECO:0000259" key="1">
    <source>
        <dbReference type="Pfam" id="PF14771"/>
    </source>
</evidence>
<dbReference type="AlphaFoldDB" id="I4A215"/>
<dbReference type="KEGG" id="orh:Ornrh_1853"/>
<keyword evidence="3" id="KW-1185">Reference proteome</keyword>
<dbReference type="InterPro" id="IPR028011">
    <property type="entry name" value="DUF4476"/>
</dbReference>
<evidence type="ECO:0000313" key="2">
    <source>
        <dbReference type="EMBL" id="AFL97999.1"/>
    </source>
</evidence>
<dbReference type="RefSeq" id="WP_014791521.1">
    <property type="nucleotide sequence ID" value="NC_018016.1"/>
</dbReference>
<dbReference type="GeneID" id="71569906"/>
<accession>I4A215</accession>
<protein>
    <recommendedName>
        <fullName evidence="1">DUF4476 domain-containing protein</fullName>
    </recommendedName>
</protein>
<proteinExistence type="predicted"/>
<dbReference type="HOGENOM" id="CLU_084421_0_0_10"/>
<dbReference type="Proteomes" id="UP000006051">
    <property type="component" value="Chromosome"/>
</dbReference>
<sequence length="181" mass="21725">MGANDVGRYRFFEVNPGFSTLSIYQDDYLIFQTRLRIERGARMVFDFFTNQGLYLLSKERLYSDEYGFGEWDNIWNNPYNQGGGGVYRENPNFKQFMDKLNQNTFDSNKMQFLQSVVPMNVFTSSEIKQILRTFSFDKDRLKAAKLLFDYCIDKQNFYEVYDVFTFEYSKRELMDYLSKLR</sequence>
<name>I4A215_ORNRL</name>
<dbReference type="GeneID" id="97258457"/>
<evidence type="ECO:0000313" key="3">
    <source>
        <dbReference type="Proteomes" id="UP000006051"/>
    </source>
</evidence>
<dbReference type="STRING" id="867902.Ornrh_1853"/>
<dbReference type="PATRIC" id="fig|867902.3.peg.1796"/>
<dbReference type="EMBL" id="CP003283">
    <property type="protein sequence ID" value="AFL97999.1"/>
    <property type="molecule type" value="Genomic_DNA"/>
</dbReference>
<dbReference type="eggNOG" id="ENOG5032TNW">
    <property type="taxonomic scope" value="Bacteria"/>
</dbReference>